<dbReference type="EMBL" id="JAUHHV010000004">
    <property type="protein sequence ID" value="KAK1428437.1"/>
    <property type="molecule type" value="Genomic_DNA"/>
</dbReference>
<gene>
    <name evidence="1" type="ORF">QVD17_17271</name>
</gene>
<proteinExistence type="predicted"/>
<keyword evidence="2" id="KW-1185">Reference proteome</keyword>
<dbReference type="Proteomes" id="UP001229421">
    <property type="component" value="Unassembled WGS sequence"/>
</dbReference>
<name>A0AAD8KSR5_TARER</name>
<comment type="caution">
    <text evidence="1">The sequence shown here is derived from an EMBL/GenBank/DDBJ whole genome shotgun (WGS) entry which is preliminary data.</text>
</comment>
<evidence type="ECO:0000313" key="2">
    <source>
        <dbReference type="Proteomes" id="UP001229421"/>
    </source>
</evidence>
<evidence type="ECO:0000313" key="1">
    <source>
        <dbReference type="EMBL" id="KAK1428437.1"/>
    </source>
</evidence>
<sequence>MTHPSIQRPRFNPNTLTFSTQISSLTHISPFPLINTLQHFHGHHRNQSFQFQTLITTTTSIHNISNKNLIQFQDLLSLLCFRFKNPNYSYS</sequence>
<organism evidence="1 2">
    <name type="scientific">Tagetes erecta</name>
    <name type="common">African marigold</name>
    <dbReference type="NCBI Taxonomy" id="13708"/>
    <lineage>
        <taxon>Eukaryota</taxon>
        <taxon>Viridiplantae</taxon>
        <taxon>Streptophyta</taxon>
        <taxon>Embryophyta</taxon>
        <taxon>Tracheophyta</taxon>
        <taxon>Spermatophyta</taxon>
        <taxon>Magnoliopsida</taxon>
        <taxon>eudicotyledons</taxon>
        <taxon>Gunneridae</taxon>
        <taxon>Pentapetalae</taxon>
        <taxon>asterids</taxon>
        <taxon>campanulids</taxon>
        <taxon>Asterales</taxon>
        <taxon>Asteraceae</taxon>
        <taxon>Asteroideae</taxon>
        <taxon>Heliantheae alliance</taxon>
        <taxon>Tageteae</taxon>
        <taxon>Tagetes</taxon>
    </lineage>
</organism>
<dbReference type="AlphaFoldDB" id="A0AAD8KSR5"/>
<protein>
    <submittedName>
        <fullName evidence="1">Uncharacterized protein</fullName>
    </submittedName>
</protein>
<reference evidence="1" key="1">
    <citation type="journal article" date="2023" name="bioRxiv">
        <title>Improved chromosome-level genome assembly for marigold (Tagetes erecta).</title>
        <authorList>
            <person name="Jiang F."/>
            <person name="Yuan L."/>
            <person name="Wang S."/>
            <person name="Wang H."/>
            <person name="Xu D."/>
            <person name="Wang A."/>
            <person name="Fan W."/>
        </authorList>
    </citation>
    <scope>NUCLEOTIDE SEQUENCE</scope>
    <source>
        <strain evidence="1">WSJ</strain>
        <tissue evidence="1">Leaf</tissue>
    </source>
</reference>
<accession>A0AAD8KSR5</accession>